<evidence type="ECO:0000259" key="2">
    <source>
        <dbReference type="Pfam" id="PF03184"/>
    </source>
</evidence>
<accession>A0A147BI80</accession>
<evidence type="ECO:0000313" key="3">
    <source>
        <dbReference type="EMBL" id="JAR90493.1"/>
    </source>
</evidence>
<evidence type="ECO:0000256" key="1">
    <source>
        <dbReference type="SAM" id="MobiDB-lite"/>
    </source>
</evidence>
<dbReference type="AlphaFoldDB" id="A0A147BI80"/>
<dbReference type="EMBL" id="GEGO01004911">
    <property type="protein sequence ID" value="JAR90493.1"/>
    <property type="molecule type" value="Transcribed_RNA"/>
</dbReference>
<dbReference type="InterPro" id="IPR004875">
    <property type="entry name" value="DDE_SF_endonuclease_dom"/>
</dbReference>
<feature type="region of interest" description="Disordered" evidence="1">
    <location>
        <begin position="80"/>
        <end position="124"/>
    </location>
</feature>
<dbReference type="Pfam" id="PF03184">
    <property type="entry name" value="DDE_1"/>
    <property type="match status" value="1"/>
</dbReference>
<sequence length="124" mass="13679">MTKMLQPLDISVNRSFKAVLRRIWETWMTDGDHSFTKTGRMRHASFGEVAKWVEEAWNSVSVGTVVAGFKKAGLIASVPGSDADEASISSESEDDAEDTPTTLDPEIAELFLSDSEEEDFDGFD</sequence>
<feature type="compositionally biased region" description="Acidic residues" evidence="1">
    <location>
        <begin position="114"/>
        <end position="124"/>
    </location>
</feature>
<proteinExistence type="predicted"/>
<protein>
    <submittedName>
        <fullName evidence="3">Putative pogo transposable element</fullName>
    </submittedName>
</protein>
<name>A0A147BI80_IXORI</name>
<organism evidence="3">
    <name type="scientific">Ixodes ricinus</name>
    <name type="common">Common tick</name>
    <name type="synonym">Acarus ricinus</name>
    <dbReference type="NCBI Taxonomy" id="34613"/>
    <lineage>
        <taxon>Eukaryota</taxon>
        <taxon>Metazoa</taxon>
        <taxon>Ecdysozoa</taxon>
        <taxon>Arthropoda</taxon>
        <taxon>Chelicerata</taxon>
        <taxon>Arachnida</taxon>
        <taxon>Acari</taxon>
        <taxon>Parasitiformes</taxon>
        <taxon>Ixodida</taxon>
        <taxon>Ixodoidea</taxon>
        <taxon>Ixodidae</taxon>
        <taxon>Ixodinae</taxon>
        <taxon>Ixodes</taxon>
    </lineage>
</organism>
<reference evidence="3" key="1">
    <citation type="journal article" date="2018" name="PLoS Negl. Trop. Dis.">
        <title>Sialome diversity of ticks revealed by RNAseq of single tick salivary glands.</title>
        <authorList>
            <person name="Perner J."/>
            <person name="Kropackova S."/>
            <person name="Kopacek P."/>
            <person name="Ribeiro J.M."/>
        </authorList>
    </citation>
    <scope>NUCLEOTIDE SEQUENCE</scope>
    <source>
        <strain evidence="3">Siblings of single egg batch collected in Ceske Budejovice</strain>
        <tissue evidence="3">Salivary glands</tissue>
    </source>
</reference>
<feature type="domain" description="DDE-1" evidence="2">
    <location>
        <begin position="2"/>
        <end position="69"/>
    </location>
</feature>
<dbReference type="GO" id="GO:0003676">
    <property type="term" value="F:nucleic acid binding"/>
    <property type="evidence" value="ECO:0007669"/>
    <property type="project" value="InterPro"/>
</dbReference>